<dbReference type="AlphaFoldDB" id="A0A382YTQ7"/>
<proteinExistence type="predicted"/>
<protein>
    <submittedName>
        <fullName evidence="1">Uncharacterized protein</fullName>
    </submittedName>
</protein>
<dbReference type="EMBL" id="UINC01178367">
    <property type="protein sequence ID" value="SVD86481.1"/>
    <property type="molecule type" value="Genomic_DNA"/>
</dbReference>
<gene>
    <name evidence="1" type="ORF">METZ01_LOCUS439335</name>
</gene>
<feature type="non-terminal residue" evidence="1">
    <location>
        <position position="42"/>
    </location>
</feature>
<sequence>MVGRDVYLRVVDNKLEIDGIIFEHSELREAKEYMQSINAQEA</sequence>
<reference evidence="1" key="1">
    <citation type="submission" date="2018-05" db="EMBL/GenBank/DDBJ databases">
        <authorList>
            <person name="Lanie J.A."/>
            <person name="Ng W.-L."/>
            <person name="Kazmierczak K.M."/>
            <person name="Andrzejewski T.M."/>
            <person name="Davidsen T.M."/>
            <person name="Wayne K.J."/>
            <person name="Tettelin H."/>
            <person name="Glass J.I."/>
            <person name="Rusch D."/>
            <person name="Podicherti R."/>
            <person name="Tsui H.-C.T."/>
            <person name="Winkler M.E."/>
        </authorList>
    </citation>
    <scope>NUCLEOTIDE SEQUENCE</scope>
</reference>
<accession>A0A382YTQ7</accession>
<name>A0A382YTQ7_9ZZZZ</name>
<organism evidence="1">
    <name type="scientific">marine metagenome</name>
    <dbReference type="NCBI Taxonomy" id="408172"/>
    <lineage>
        <taxon>unclassified sequences</taxon>
        <taxon>metagenomes</taxon>
        <taxon>ecological metagenomes</taxon>
    </lineage>
</organism>
<evidence type="ECO:0000313" key="1">
    <source>
        <dbReference type="EMBL" id="SVD86481.1"/>
    </source>
</evidence>